<organism evidence="3 4">
    <name type="scientific">Pontibacter qinzhouensis</name>
    <dbReference type="NCBI Taxonomy" id="2603253"/>
    <lineage>
        <taxon>Bacteria</taxon>
        <taxon>Pseudomonadati</taxon>
        <taxon>Bacteroidota</taxon>
        <taxon>Cytophagia</taxon>
        <taxon>Cytophagales</taxon>
        <taxon>Hymenobacteraceae</taxon>
        <taxon>Pontibacter</taxon>
    </lineage>
</organism>
<dbReference type="InterPro" id="IPR051532">
    <property type="entry name" value="Ester_Hydrolysis_Enzymes"/>
</dbReference>
<dbReference type="Pfam" id="PF13472">
    <property type="entry name" value="Lipase_GDSL_2"/>
    <property type="match status" value="1"/>
</dbReference>
<feature type="signal peptide" evidence="1">
    <location>
        <begin position="1"/>
        <end position="37"/>
    </location>
</feature>
<evidence type="ECO:0000259" key="2">
    <source>
        <dbReference type="Pfam" id="PF13472"/>
    </source>
</evidence>
<dbReference type="PROSITE" id="PS51318">
    <property type="entry name" value="TAT"/>
    <property type="match status" value="1"/>
</dbReference>
<evidence type="ECO:0000313" key="4">
    <source>
        <dbReference type="Proteomes" id="UP000321926"/>
    </source>
</evidence>
<dbReference type="CDD" id="cd01834">
    <property type="entry name" value="SGNH_hydrolase_like_2"/>
    <property type="match status" value="1"/>
</dbReference>
<dbReference type="Gene3D" id="3.40.50.1110">
    <property type="entry name" value="SGNH hydrolase"/>
    <property type="match status" value="1"/>
</dbReference>
<dbReference type="GO" id="GO:0004622">
    <property type="term" value="F:phosphatidylcholine lysophospholipase activity"/>
    <property type="evidence" value="ECO:0007669"/>
    <property type="project" value="TreeGrafter"/>
</dbReference>
<reference evidence="3 4" key="1">
    <citation type="submission" date="2019-08" db="EMBL/GenBank/DDBJ databases">
        <authorList>
            <person name="Shi S."/>
        </authorList>
    </citation>
    <scope>NUCLEOTIDE SEQUENCE [LARGE SCALE GENOMIC DNA]</scope>
    <source>
        <strain evidence="3 4">GY10130</strain>
    </source>
</reference>
<keyword evidence="4" id="KW-1185">Reference proteome</keyword>
<dbReference type="AlphaFoldDB" id="A0A5C8JN21"/>
<proteinExistence type="predicted"/>
<gene>
    <name evidence="3" type="ORF">FVR03_14425</name>
</gene>
<dbReference type="InterPro" id="IPR006311">
    <property type="entry name" value="TAT_signal"/>
</dbReference>
<feature type="chain" id="PRO_5022687943" evidence="1">
    <location>
        <begin position="38"/>
        <end position="255"/>
    </location>
</feature>
<dbReference type="SUPFAM" id="SSF52266">
    <property type="entry name" value="SGNH hydrolase"/>
    <property type="match status" value="1"/>
</dbReference>
<comment type="caution">
    <text evidence="3">The sequence shown here is derived from an EMBL/GenBank/DDBJ whole genome shotgun (WGS) entry which is preliminary data.</text>
</comment>
<dbReference type="RefSeq" id="WP_147922465.1">
    <property type="nucleotide sequence ID" value="NZ_VRTY01000054.1"/>
</dbReference>
<evidence type="ECO:0000313" key="3">
    <source>
        <dbReference type="EMBL" id="TXK38004.1"/>
    </source>
</evidence>
<dbReference type="Proteomes" id="UP000321926">
    <property type="component" value="Unassembled WGS sequence"/>
</dbReference>
<keyword evidence="1" id="KW-0732">Signal</keyword>
<evidence type="ECO:0000256" key="1">
    <source>
        <dbReference type="SAM" id="SignalP"/>
    </source>
</evidence>
<name>A0A5C8JN21_9BACT</name>
<dbReference type="InterPro" id="IPR036514">
    <property type="entry name" value="SGNH_hydro_sf"/>
</dbReference>
<sequence>MTHQTSNRRSFLKKMALASATASLPHLLLAAALPAEAEAAKGLTVLFQGDSITDGNRGRNQDPNHIMGHGYAFSIASRVGADHPAKNISFFNRGISGNKITDLAKRWQEDTLNLKPDVLSILVGINDAASVVHQKEAVPVAQFENVYRELLEKTKQQNPDVLLVLCEPFILPVGPVQQNWEAWHTDVVTRQAAVKRLAADYQAVFVPFQQVFDKALAKAPARYWIWDGIHPTVAGHELMTREWMQQVGKTQRLFK</sequence>
<dbReference type="EMBL" id="VRTY01000054">
    <property type="protein sequence ID" value="TXK38004.1"/>
    <property type="molecule type" value="Genomic_DNA"/>
</dbReference>
<dbReference type="OrthoDB" id="9794725at2"/>
<protein>
    <submittedName>
        <fullName evidence="3">SGNH/GDSL hydrolase family protein</fullName>
    </submittedName>
</protein>
<dbReference type="PANTHER" id="PTHR30383">
    <property type="entry name" value="THIOESTERASE 1/PROTEASE 1/LYSOPHOSPHOLIPASE L1"/>
    <property type="match status" value="1"/>
</dbReference>
<feature type="domain" description="SGNH hydrolase-type esterase" evidence="2">
    <location>
        <begin position="49"/>
        <end position="238"/>
    </location>
</feature>
<keyword evidence="3" id="KW-0378">Hydrolase</keyword>
<dbReference type="PANTHER" id="PTHR30383:SF5">
    <property type="entry name" value="SGNH HYDROLASE-TYPE ESTERASE DOMAIN-CONTAINING PROTEIN"/>
    <property type="match status" value="1"/>
</dbReference>
<dbReference type="InterPro" id="IPR013830">
    <property type="entry name" value="SGNH_hydro"/>
</dbReference>
<accession>A0A5C8JN21</accession>